<comment type="similarity">
    <text evidence="1">Belongs to the N-acetylmuramoyl-L-alanine amidase 2 family.</text>
</comment>
<organism evidence="3">
    <name type="scientific">Siphoviridae sp. ct8M020</name>
    <dbReference type="NCBI Taxonomy" id="2825362"/>
    <lineage>
        <taxon>Viruses</taxon>
        <taxon>Duplodnaviria</taxon>
        <taxon>Heunggongvirae</taxon>
        <taxon>Uroviricota</taxon>
        <taxon>Caudoviricetes</taxon>
    </lineage>
</organism>
<reference evidence="3" key="1">
    <citation type="journal article" date="2021" name="Proc. Natl. Acad. Sci. U.S.A.">
        <title>A Catalog of Tens of Thousands of Viruses from Human Metagenomes Reveals Hidden Associations with Chronic Diseases.</title>
        <authorList>
            <person name="Tisza M.J."/>
            <person name="Buck C.B."/>
        </authorList>
    </citation>
    <scope>NUCLEOTIDE SEQUENCE</scope>
    <source>
        <strain evidence="3">Ct8M020</strain>
    </source>
</reference>
<dbReference type="InterPro" id="IPR003646">
    <property type="entry name" value="SH3-like_bac-type"/>
</dbReference>
<dbReference type="Pfam" id="PF08239">
    <property type="entry name" value="SH3_3"/>
    <property type="match status" value="1"/>
</dbReference>
<sequence length="101" mass="11323">MGKNYYSMYDKGKPAAEKEPVIEQEPVIQEDKPSTVKKAQVVDCGCLNIREMPDIRAKILSVVNADTEITVDENGSNEIWCSVKLPNGQEGHAMRKFLKIL</sequence>
<evidence type="ECO:0000256" key="1">
    <source>
        <dbReference type="ARBA" id="ARBA00007553"/>
    </source>
</evidence>
<proteinExistence type="inferred from homology"/>
<name>A0A8S5PKV9_9CAUD</name>
<evidence type="ECO:0000313" key="3">
    <source>
        <dbReference type="EMBL" id="DAE07384.1"/>
    </source>
</evidence>
<dbReference type="Gene3D" id="2.30.30.40">
    <property type="entry name" value="SH3 Domains"/>
    <property type="match status" value="1"/>
</dbReference>
<accession>A0A8S5PKV9</accession>
<protein>
    <submittedName>
        <fullName evidence="3">SH3 domain protein</fullName>
    </submittedName>
</protein>
<dbReference type="EMBL" id="BK015449">
    <property type="protein sequence ID" value="DAE07384.1"/>
    <property type="molecule type" value="Genomic_DNA"/>
</dbReference>
<feature type="domain" description="SH3b" evidence="2">
    <location>
        <begin position="47"/>
        <end position="91"/>
    </location>
</feature>
<evidence type="ECO:0000259" key="2">
    <source>
        <dbReference type="Pfam" id="PF08239"/>
    </source>
</evidence>